<dbReference type="CDD" id="cd17039">
    <property type="entry name" value="Ubl_ubiquitin_like"/>
    <property type="match status" value="1"/>
</dbReference>
<proteinExistence type="predicted"/>
<gene>
    <name evidence="1" type="ORF">FRX31_018970</name>
</gene>
<dbReference type="InterPro" id="IPR029071">
    <property type="entry name" value="Ubiquitin-like_domsf"/>
</dbReference>
<sequence length="122" mass="13794">MAAAALVPSMSSGLQLYKKIPPNESIIIVVAPELIEEGHLPDHLFLMSSEKSVYDLKLMMDKQFSVPQARQLLKTMDINAKDELALRDYIIKGSELFLWTKKITKEKRNEDDSDNNNAMAVD</sequence>
<dbReference type="SUPFAM" id="SSF54236">
    <property type="entry name" value="Ubiquitin-like"/>
    <property type="match status" value="1"/>
</dbReference>
<keyword evidence="2" id="KW-1185">Reference proteome</keyword>
<dbReference type="EMBL" id="JABWDY010022791">
    <property type="protein sequence ID" value="KAF5191443.1"/>
    <property type="molecule type" value="Genomic_DNA"/>
</dbReference>
<dbReference type="Proteomes" id="UP000554482">
    <property type="component" value="Unassembled WGS sequence"/>
</dbReference>
<evidence type="ECO:0000313" key="1">
    <source>
        <dbReference type="EMBL" id="KAF5191443.1"/>
    </source>
</evidence>
<evidence type="ECO:0000313" key="2">
    <source>
        <dbReference type="Proteomes" id="UP000554482"/>
    </source>
</evidence>
<comment type="caution">
    <text evidence="1">The sequence shown here is derived from an EMBL/GenBank/DDBJ whole genome shotgun (WGS) entry which is preliminary data.</text>
</comment>
<name>A0A7J6W2X7_THATH</name>
<dbReference type="AlphaFoldDB" id="A0A7J6W2X7"/>
<organism evidence="1 2">
    <name type="scientific">Thalictrum thalictroides</name>
    <name type="common">Rue-anemone</name>
    <name type="synonym">Anemone thalictroides</name>
    <dbReference type="NCBI Taxonomy" id="46969"/>
    <lineage>
        <taxon>Eukaryota</taxon>
        <taxon>Viridiplantae</taxon>
        <taxon>Streptophyta</taxon>
        <taxon>Embryophyta</taxon>
        <taxon>Tracheophyta</taxon>
        <taxon>Spermatophyta</taxon>
        <taxon>Magnoliopsida</taxon>
        <taxon>Ranunculales</taxon>
        <taxon>Ranunculaceae</taxon>
        <taxon>Thalictroideae</taxon>
        <taxon>Thalictrum</taxon>
    </lineage>
</organism>
<reference evidence="1 2" key="1">
    <citation type="submission" date="2020-06" db="EMBL/GenBank/DDBJ databases">
        <title>Transcriptomic and genomic resources for Thalictrum thalictroides and T. hernandezii: Facilitating candidate gene discovery in an emerging model plant lineage.</title>
        <authorList>
            <person name="Arias T."/>
            <person name="Riano-Pachon D.M."/>
            <person name="Di Stilio V.S."/>
        </authorList>
    </citation>
    <scope>NUCLEOTIDE SEQUENCE [LARGE SCALE GENOMIC DNA]</scope>
    <source>
        <strain evidence="2">cv. WT478/WT964</strain>
        <tissue evidence="1">Leaves</tissue>
    </source>
</reference>
<accession>A0A7J6W2X7</accession>
<protein>
    <submittedName>
        <fullName evidence="1">Uncharacterized protein</fullName>
    </submittedName>
</protein>